<dbReference type="HOGENOM" id="CLU_723009_0_0_9"/>
<dbReference type="Proteomes" id="UP000002730">
    <property type="component" value="Chromosome"/>
</dbReference>
<dbReference type="PANTHER" id="PTHR30595:SF6">
    <property type="entry name" value="SCHLAFEN ALBA-2 DOMAIN-CONTAINING PROTEIN"/>
    <property type="match status" value="1"/>
</dbReference>
<dbReference type="PANTHER" id="PTHR30595">
    <property type="entry name" value="GLPR-RELATED TRANSCRIPTIONAL REPRESSOR"/>
    <property type="match status" value="1"/>
</dbReference>
<reference evidence="2 3" key="1">
    <citation type="submission" date="2010-08" db="EMBL/GenBank/DDBJ databases">
        <title>Complete sequence of Clostridium cellulovorans 743B.</title>
        <authorList>
            <consortium name="US DOE Joint Genome Institute"/>
            <person name="Lucas S."/>
            <person name="Copeland A."/>
            <person name="Lapidus A."/>
            <person name="Cheng J.-F."/>
            <person name="Bruce D."/>
            <person name="Goodwin L."/>
            <person name="Pitluck S."/>
            <person name="Chertkov O."/>
            <person name="Detter J.C."/>
            <person name="Han C."/>
            <person name="Tapia R."/>
            <person name="Land M."/>
            <person name="Hauser L."/>
            <person name="Chang Y.-J."/>
            <person name="Jeffries C."/>
            <person name="Kyrpides N."/>
            <person name="Ivanova N."/>
            <person name="Mikhailova N."/>
            <person name="Hemme C.L."/>
            <person name="Woyke T."/>
        </authorList>
    </citation>
    <scope>NUCLEOTIDE SEQUENCE [LARGE SCALE GENOMIC DNA]</scope>
    <source>
        <strain evidence="3">ATCC 35296 / DSM 3052 / OCM 3 / 743B</strain>
    </source>
</reference>
<keyword evidence="3" id="KW-1185">Reference proteome</keyword>
<dbReference type="Gene3D" id="3.30.565.60">
    <property type="match status" value="1"/>
</dbReference>
<evidence type="ECO:0000313" key="3">
    <source>
        <dbReference type="Proteomes" id="UP000002730"/>
    </source>
</evidence>
<name>D9SRS3_CLOC7</name>
<evidence type="ECO:0000313" key="2">
    <source>
        <dbReference type="EMBL" id="ADL50440.1"/>
    </source>
</evidence>
<dbReference type="RefSeq" id="WP_010074779.1">
    <property type="nucleotide sequence ID" value="NC_014393.1"/>
</dbReference>
<dbReference type="EMBL" id="CP002160">
    <property type="protein sequence ID" value="ADL50440.1"/>
    <property type="molecule type" value="Genomic_DNA"/>
</dbReference>
<dbReference type="Pfam" id="PF04326">
    <property type="entry name" value="SLFN_AlbA_2"/>
    <property type="match status" value="1"/>
</dbReference>
<evidence type="ECO:0000259" key="1">
    <source>
        <dbReference type="Pfam" id="PF04326"/>
    </source>
</evidence>
<dbReference type="AlphaFoldDB" id="D9SRS3"/>
<dbReference type="InterPro" id="IPR038461">
    <property type="entry name" value="Schlafen_AlbA_2_dom_sf"/>
</dbReference>
<dbReference type="KEGG" id="ccb:Clocel_0669"/>
<dbReference type="STRING" id="573061.Clocel_0669"/>
<accession>D9SRS3</accession>
<dbReference type="eggNOG" id="COG2865">
    <property type="taxonomic scope" value="Bacteria"/>
</dbReference>
<sequence>MDIRRISALIKKSEGIKLDFKEKIELSTESAKKELAKDVCAIANSRGGRGYIIIGIRDKTKEILGMDKDSIHEEQLQQVISSRCEPPIPVNYETVEIDGKTIGIINIYDGNQKPYQLRDNGAFYIRRGSTTDTMRKFEILSTMEENHNFNAELFPILNSSVEDFDIELVDKYFSNHNIKVTDENRLYLMKATSILVQNKESNDYCGSLGGLLIFSKINYMFVPHNMVRIINKISNKEPRVIAIQGNLQGILDQCEEKLNNIFPKQYPIKAVYEGIKNAILYRDYNAAHKIIEVVISQNSTTITSPGILMKEKKLENLKYIRRNMWIYEKLLTLDNSSREALASTGFNRMKKAFKAYGRVDFINSIENDYFKVIYPGVKAVNPRQ</sequence>
<dbReference type="InterPro" id="IPR007421">
    <property type="entry name" value="Schlafen_AlbA_2_dom"/>
</dbReference>
<protein>
    <submittedName>
        <fullName evidence="2">Putative transcriptional regulator</fullName>
    </submittedName>
</protein>
<feature type="domain" description="Schlafen AlbA-2" evidence="1">
    <location>
        <begin position="14"/>
        <end position="134"/>
    </location>
</feature>
<gene>
    <name evidence="2" type="ordered locus">Clocel_0669</name>
</gene>
<organism evidence="2 3">
    <name type="scientific">Clostridium cellulovorans (strain ATCC 35296 / DSM 3052 / OCM 3 / 743B)</name>
    <dbReference type="NCBI Taxonomy" id="573061"/>
    <lineage>
        <taxon>Bacteria</taxon>
        <taxon>Bacillati</taxon>
        <taxon>Bacillota</taxon>
        <taxon>Clostridia</taxon>
        <taxon>Eubacteriales</taxon>
        <taxon>Clostridiaceae</taxon>
        <taxon>Clostridium</taxon>
    </lineage>
</organism>
<dbReference type="InterPro" id="IPR038475">
    <property type="entry name" value="RecG_C_sf"/>
</dbReference>
<dbReference type="Gene3D" id="3.30.950.30">
    <property type="entry name" value="Schlafen, AAA domain"/>
    <property type="match status" value="1"/>
</dbReference>
<proteinExistence type="predicted"/>
<dbReference type="OrthoDB" id="320597at2"/>